<name>X1QHS8_9ZZZZ</name>
<accession>X1QHS8</accession>
<protein>
    <submittedName>
        <fullName evidence="1">Uncharacterized protein</fullName>
    </submittedName>
</protein>
<comment type="caution">
    <text evidence="1">The sequence shown here is derived from an EMBL/GenBank/DDBJ whole genome shotgun (WGS) entry which is preliminary data.</text>
</comment>
<dbReference type="EMBL" id="BARV01041825">
    <property type="protein sequence ID" value="GAI54376.1"/>
    <property type="molecule type" value="Genomic_DNA"/>
</dbReference>
<gene>
    <name evidence="1" type="ORF">S06H3_63149</name>
</gene>
<feature type="non-terminal residue" evidence="1">
    <location>
        <position position="1"/>
    </location>
</feature>
<reference evidence="1" key="1">
    <citation type="journal article" date="2014" name="Front. Microbiol.">
        <title>High frequency of phylogenetically diverse reductive dehalogenase-homologous genes in deep subseafloor sedimentary metagenomes.</title>
        <authorList>
            <person name="Kawai M."/>
            <person name="Futagami T."/>
            <person name="Toyoda A."/>
            <person name="Takaki Y."/>
            <person name="Nishi S."/>
            <person name="Hori S."/>
            <person name="Arai W."/>
            <person name="Tsubouchi T."/>
            <person name="Morono Y."/>
            <person name="Uchiyama I."/>
            <person name="Ito T."/>
            <person name="Fujiyama A."/>
            <person name="Inagaki F."/>
            <person name="Takami H."/>
        </authorList>
    </citation>
    <scope>NUCLEOTIDE SEQUENCE</scope>
    <source>
        <strain evidence="1">Expedition CK06-06</strain>
    </source>
</reference>
<dbReference type="AlphaFoldDB" id="X1QHS8"/>
<organism evidence="1">
    <name type="scientific">marine sediment metagenome</name>
    <dbReference type="NCBI Taxonomy" id="412755"/>
    <lineage>
        <taxon>unclassified sequences</taxon>
        <taxon>metagenomes</taxon>
        <taxon>ecological metagenomes</taxon>
    </lineage>
</organism>
<proteinExistence type="predicted"/>
<evidence type="ECO:0000313" key="1">
    <source>
        <dbReference type="EMBL" id="GAI54376.1"/>
    </source>
</evidence>
<sequence length="70" mass="7853">PISSLPEIEFTPDIPEGWTWSATFNAPDDLGTYKLAVYAAYCAPTYKLSEPAFTALRVAESTKITDWIFY</sequence>